<dbReference type="EMBL" id="NKXS01000371">
    <property type="protein sequence ID" value="PIN24697.1"/>
    <property type="molecule type" value="Genomic_DNA"/>
</dbReference>
<dbReference type="GO" id="GO:0030687">
    <property type="term" value="C:preribosome, large subunit precursor"/>
    <property type="evidence" value="ECO:0007669"/>
    <property type="project" value="TreeGrafter"/>
</dbReference>
<keyword evidence="4" id="KW-1185">Reference proteome</keyword>
<dbReference type="Proteomes" id="UP000231279">
    <property type="component" value="Unassembled WGS sequence"/>
</dbReference>
<dbReference type="PANTHER" id="PTHR48103">
    <property type="entry name" value="MIDASIN-RELATED"/>
    <property type="match status" value="1"/>
</dbReference>
<dbReference type="GO" id="GO:0005634">
    <property type="term" value="C:nucleus"/>
    <property type="evidence" value="ECO:0007669"/>
    <property type="project" value="TreeGrafter"/>
</dbReference>
<dbReference type="InterPro" id="IPR027417">
    <property type="entry name" value="P-loop_NTPase"/>
</dbReference>
<dbReference type="GO" id="GO:0000027">
    <property type="term" value="P:ribosomal large subunit assembly"/>
    <property type="evidence" value="ECO:0007669"/>
    <property type="project" value="TreeGrafter"/>
</dbReference>
<comment type="caution">
    <text evidence="3">The sequence shown here is derived from an EMBL/GenBank/DDBJ whole genome shotgun (WGS) entry which is preliminary data.</text>
</comment>
<reference evidence="4" key="1">
    <citation type="journal article" date="2018" name="Gigascience">
        <title>Genome assembly of the Pink Ipe (Handroanthus impetiginosus, Bignoniaceae), a highly valued, ecologically keystone Neotropical timber forest tree.</title>
        <authorList>
            <person name="Silva-Junior O.B."/>
            <person name="Grattapaglia D."/>
            <person name="Novaes E."/>
            <person name="Collevatti R.G."/>
        </authorList>
    </citation>
    <scope>NUCLEOTIDE SEQUENCE [LARGE SCALE GENOMIC DNA]</scope>
    <source>
        <strain evidence="4">cv. UFG-1</strain>
    </source>
</reference>
<proteinExistence type="predicted"/>
<evidence type="ECO:0000256" key="2">
    <source>
        <dbReference type="ARBA" id="ARBA00022840"/>
    </source>
</evidence>
<dbReference type="AlphaFoldDB" id="A0A2G9I4K4"/>
<dbReference type="Gene3D" id="3.40.50.300">
    <property type="entry name" value="P-loop containing nucleotide triphosphate hydrolases"/>
    <property type="match status" value="1"/>
</dbReference>
<dbReference type="GO" id="GO:0005524">
    <property type="term" value="F:ATP binding"/>
    <property type="evidence" value="ECO:0007669"/>
    <property type="project" value="UniProtKB-KW"/>
</dbReference>
<dbReference type="STRING" id="429701.A0A2G9I4K4"/>
<dbReference type="OrthoDB" id="5186at2759"/>
<dbReference type="GO" id="GO:0000055">
    <property type="term" value="P:ribosomal large subunit export from nucleus"/>
    <property type="evidence" value="ECO:0007669"/>
    <property type="project" value="TreeGrafter"/>
</dbReference>
<organism evidence="3 4">
    <name type="scientific">Handroanthus impetiginosus</name>
    <dbReference type="NCBI Taxonomy" id="429701"/>
    <lineage>
        <taxon>Eukaryota</taxon>
        <taxon>Viridiplantae</taxon>
        <taxon>Streptophyta</taxon>
        <taxon>Embryophyta</taxon>
        <taxon>Tracheophyta</taxon>
        <taxon>Spermatophyta</taxon>
        <taxon>Magnoliopsida</taxon>
        <taxon>eudicotyledons</taxon>
        <taxon>Gunneridae</taxon>
        <taxon>Pentapetalae</taxon>
        <taxon>asterids</taxon>
        <taxon>lamiids</taxon>
        <taxon>Lamiales</taxon>
        <taxon>Bignoniaceae</taxon>
        <taxon>Crescentiina</taxon>
        <taxon>Tabebuia alliance</taxon>
        <taxon>Handroanthus</taxon>
    </lineage>
</organism>
<dbReference type="SUPFAM" id="SSF52540">
    <property type="entry name" value="P-loop containing nucleoside triphosphate hydrolases"/>
    <property type="match status" value="1"/>
</dbReference>
<evidence type="ECO:0000313" key="3">
    <source>
        <dbReference type="EMBL" id="PIN24697.1"/>
    </source>
</evidence>
<evidence type="ECO:0000313" key="4">
    <source>
        <dbReference type="Proteomes" id="UP000231279"/>
    </source>
</evidence>
<accession>A0A2G9I4K4</accession>
<protein>
    <recommendedName>
        <fullName evidence="5">Midasin</fullName>
    </recommendedName>
</protein>
<name>A0A2G9I4K4_9LAMI</name>
<sequence length="303" mass="33347">MEEFDEDGFLREDEGVDGSEIASVIGVYAKRGKGLRLHELACLAFCRAIDLIPFLLGSILNYFKVAPAPFERIRQCRSAAEALSMGPIQLLNVVRASYRFLILEPDVFTTLWDWSCILDLLKLSTDPTVANDAVLRNILFDLRWCSVGILLVVLRLSSKAAANLGLDSEEALQSFLRWQEFFMDVSLEKGGWYLESSAEEAEAIVGIKANLKDGHYLKHCWNISLSTGSVAKEIVPSNQIGMPAMGNPGTPFILTSAMMKSFEMVSLAVSQRWPVLLYGPAGGGKTALINKLAHGYGSRGMSF</sequence>
<keyword evidence="1" id="KW-0547">Nucleotide-binding</keyword>
<evidence type="ECO:0008006" key="5">
    <source>
        <dbReference type="Google" id="ProtNLM"/>
    </source>
</evidence>
<evidence type="ECO:0000256" key="1">
    <source>
        <dbReference type="ARBA" id="ARBA00022741"/>
    </source>
</evidence>
<dbReference type="PANTHER" id="PTHR48103:SF2">
    <property type="entry name" value="MIDASIN"/>
    <property type="match status" value="1"/>
</dbReference>
<keyword evidence="2" id="KW-0067">ATP-binding</keyword>
<gene>
    <name evidence="3" type="ORF">CDL12_02579</name>
</gene>